<dbReference type="SUPFAM" id="SSF56655">
    <property type="entry name" value="Carbohydrate phosphatase"/>
    <property type="match status" value="1"/>
</dbReference>
<sequence>MTTRDAHPLADELLALALETAGAAAELVRAGRAGAADQVDTKSNPVDVVTAVDRACEELVVSRLLGARPDDGVLGEEGASRTGTSGVRWVVDPIDGTVNFLYGLDSFAVCIAAEVDGTTEVGVVVDVPTGEVFAAVRGRGAWSTRDGVRTPLRASAPPSVEQTLLATGFAYDAGIRARQGRVLAGLLPHVRDVRRFGSAAVELCLAAAGRVDGYYQLDLKPWDWTAAALVAAEAGLQVRVRTGYGPADPLVQAFPPGVAEELDALLVELHAAG</sequence>
<comment type="similarity">
    <text evidence="10">Belongs to the inositol monophosphatase superfamily.</text>
</comment>
<proteinExistence type="inferred from homology"/>
<dbReference type="GO" id="GO:0004401">
    <property type="term" value="F:histidinol-phosphatase activity"/>
    <property type="evidence" value="ECO:0007669"/>
    <property type="project" value="UniProtKB-EC"/>
</dbReference>
<evidence type="ECO:0000256" key="3">
    <source>
        <dbReference type="ARBA" id="ARBA00004970"/>
    </source>
</evidence>
<comment type="pathway">
    <text evidence="3">Amino-acid biosynthesis; L-histidine biosynthesis; L-histidine from 5-phospho-alpha-D-ribose 1-diphosphate: step 8/9.</text>
</comment>
<dbReference type="Pfam" id="PF00459">
    <property type="entry name" value="Inositol_P"/>
    <property type="match status" value="1"/>
</dbReference>
<dbReference type="Gene3D" id="3.40.190.80">
    <property type="match status" value="1"/>
</dbReference>
<comment type="cofactor">
    <cofactor evidence="2 9 10">
        <name>Mg(2+)</name>
        <dbReference type="ChEBI" id="CHEBI:18420"/>
    </cofactor>
</comment>
<dbReference type="Proteomes" id="UP000198981">
    <property type="component" value="Unassembled WGS sequence"/>
</dbReference>
<evidence type="ECO:0000256" key="9">
    <source>
        <dbReference type="PIRSR" id="PIRSR600760-2"/>
    </source>
</evidence>
<evidence type="ECO:0000256" key="1">
    <source>
        <dbReference type="ARBA" id="ARBA00001033"/>
    </source>
</evidence>
<feature type="binding site" evidence="9">
    <location>
        <position position="223"/>
    </location>
    <ligand>
        <name>Mg(2+)</name>
        <dbReference type="ChEBI" id="CHEBI:18420"/>
        <label>1</label>
        <note>catalytic</note>
    </ligand>
</feature>
<dbReference type="STRING" id="1960309.SAMN03159343_3564"/>
<evidence type="ECO:0000256" key="8">
    <source>
        <dbReference type="ARBA" id="ARBA00053547"/>
    </source>
</evidence>
<dbReference type="PANTHER" id="PTHR20854">
    <property type="entry name" value="INOSITOL MONOPHOSPHATASE"/>
    <property type="match status" value="1"/>
</dbReference>
<dbReference type="PRINTS" id="PR00377">
    <property type="entry name" value="IMPHPHTASES"/>
</dbReference>
<evidence type="ECO:0000256" key="7">
    <source>
        <dbReference type="ARBA" id="ARBA00049158"/>
    </source>
</evidence>
<dbReference type="AlphaFoldDB" id="A0A1G4YUA1"/>
<dbReference type="RefSeq" id="WP_092806803.1">
    <property type="nucleotide sequence ID" value="NZ_FMUH01000006.1"/>
</dbReference>
<reference evidence="12" key="1">
    <citation type="submission" date="2016-10" db="EMBL/GenBank/DDBJ databases">
        <authorList>
            <person name="Varghese N."/>
            <person name="Submissions S."/>
        </authorList>
    </citation>
    <scope>NUCLEOTIDE SEQUENCE [LARGE SCALE GENOMIC DNA]</scope>
    <source>
        <strain evidence="12">DSM 45722</strain>
    </source>
</reference>
<keyword evidence="6 9" id="KW-0460">Magnesium</keyword>
<dbReference type="EC" id="3.1.3.25" evidence="10"/>
<evidence type="ECO:0000256" key="2">
    <source>
        <dbReference type="ARBA" id="ARBA00001946"/>
    </source>
</evidence>
<dbReference type="FunFam" id="3.30.540.10:FF:000003">
    <property type="entry name" value="Inositol-1-monophosphatase"/>
    <property type="match status" value="1"/>
</dbReference>
<feature type="binding site" evidence="9">
    <location>
        <position position="95"/>
    </location>
    <ligand>
        <name>Mg(2+)</name>
        <dbReference type="ChEBI" id="CHEBI:18420"/>
        <label>1</label>
        <note>catalytic</note>
    </ligand>
</feature>
<feature type="binding site" evidence="9">
    <location>
        <position position="76"/>
    </location>
    <ligand>
        <name>Mg(2+)</name>
        <dbReference type="ChEBI" id="CHEBI:18420"/>
        <label>1</label>
        <note>catalytic</note>
    </ligand>
</feature>
<dbReference type="GO" id="GO:0006020">
    <property type="term" value="P:inositol metabolic process"/>
    <property type="evidence" value="ECO:0007669"/>
    <property type="project" value="TreeGrafter"/>
</dbReference>
<accession>A0A1G4YUA1</accession>
<keyword evidence="4 9" id="KW-0479">Metal-binding</keyword>
<dbReference type="PANTHER" id="PTHR20854:SF4">
    <property type="entry name" value="INOSITOL-1-MONOPHOSPHATASE-RELATED"/>
    <property type="match status" value="1"/>
</dbReference>
<organism evidence="11 12">
    <name type="scientific">Klenkia marina</name>
    <dbReference type="NCBI Taxonomy" id="1960309"/>
    <lineage>
        <taxon>Bacteria</taxon>
        <taxon>Bacillati</taxon>
        <taxon>Actinomycetota</taxon>
        <taxon>Actinomycetes</taxon>
        <taxon>Geodermatophilales</taxon>
        <taxon>Geodermatophilaceae</taxon>
        <taxon>Klenkia</taxon>
    </lineage>
</organism>
<evidence type="ECO:0000256" key="5">
    <source>
        <dbReference type="ARBA" id="ARBA00022801"/>
    </source>
</evidence>
<evidence type="ECO:0000313" key="11">
    <source>
        <dbReference type="EMBL" id="SCX57032.1"/>
    </source>
</evidence>
<dbReference type="InterPro" id="IPR033942">
    <property type="entry name" value="IMPase"/>
</dbReference>
<evidence type="ECO:0000313" key="12">
    <source>
        <dbReference type="Proteomes" id="UP000198981"/>
    </source>
</evidence>
<protein>
    <recommendedName>
        <fullName evidence="10">Inositol-1-monophosphatase</fullName>
        <ecNumber evidence="10">3.1.3.25</ecNumber>
    </recommendedName>
</protein>
<dbReference type="OrthoDB" id="9772456at2"/>
<evidence type="ECO:0000256" key="6">
    <source>
        <dbReference type="ARBA" id="ARBA00022842"/>
    </source>
</evidence>
<dbReference type="InterPro" id="IPR000760">
    <property type="entry name" value="Inositol_monophosphatase-like"/>
</dbReference>
<comment type="function">
    <text evidence="8">Catalyzes the dephosphorylation of histidinol-phosphate to histidinol, the direct precursor of histidine.</text>
</comment>
<evidence type="ECO:0000256" key="4">
    <source>
        <dbReference type="ARBA" id="ARBA00022723"/>
    </source>
</evidence>
<keyword evidence="5 10" id="KW-0378">Hydrolase</keyword>
<feature type="binding site" evidence="9">
    <location>
        <position position="94"/>
    </location>
    <ligand>
        <name>Mg(2+)</name>
        <dbReference type="ChEBI" id="CHEBI:18420"/>
        <label>1</label>
        <note>catalytic</note>
    </ligand>
</feature>
<keyword evidence="12" id="KW-1185">Reference proteome</keyword>
<comment type="catalytic activity">
    <reaction evidence="1 10">
        <text>a myo-inositol phosphate + H2O = myo-inositol + phosphate</text>
        <dbReference type="Rhea" id="RHEA:24056"/>
        <dbReference type="ChEBI" id="CHEBI:15377"/>
        <dbReference type="ChEBI" id="CHEBI:17268"/>
        <dbReference type="ChEBI" id="CHEBI:43474"/>
        <dbReference type="ChEBI" id="CHEBI:84139"/>
        <dbReference type="EC" id="3.1.3.25"/>
    </reaction>
</comment>
<dbReference type="EMBL" id="FMUH01000006">
    <property type="protein sequence ID" value="SCX57032.1"/>
    <property type="molecule type" value="Genomic_DNA"/>
</dbReference>
<gene>
    <name evidence="11" type="ORF">SAMN03159343_3564</name>
</gene>
<dbReference type="PROSITE" id="PS00629">
    <property type="entry name" value="IMP_1"/>
    <property type="match status" value="1"/>
</dbReference>
<name>A0A1G4YUA1_9ACTN</name>
<dbReference type="InterPro" id="IPR020583">
    <property type="entry name" value="Inositol_monoP_metal-BS"/>
</dbReference>
<dbReference type="CDD" id="cd01639">
    <property type="entry name" value="IMPase"/>
    <property type="match status" value="1"/>
</dbReference>
<dbReference type="Gene3D" id="3.30.540.10">
    <property type="entry name" value="Fructose-1,6-Bisphosphatase, subunit A, domain 1"/>
    <property type="match status" value="1"/>
</dbReference>
<dbReference type="GO" id="GO:0007165">
    <property type="term" value="P:signal transduction"/>
    <property type="evidence" value="ECO:0007669"/>
    <property type="project" value="TreeGrafter"/>
</dbReference>
<evidence type="ECO:0000256" key="10">
    <source>
        <dbReference type="RuleBase" id="RU364068"/>
    </source>
</evidence>
<comment type="catalytic activity">
    <reaction evidence="7">
        <text>L-histidinol phosphate + H2O = L-histidinol + phosphate</text>
        <dbReference type="Rhea" id="RHEA:14465"/>
        <dbReference type="ChEBI" id="CHEBI:15377"/>
        <dbReference type="ChEBI" id="CHEBI:43474"/>
        <dbReference type="ChEBI" id="CHEBI:57699"/>
        <dbReference type="ChEBI" id="CHEBI:57980"/>
        <dbReference type="EC" id="3.1.3.15"/>
    </reaction>
</comment>
<dbReference type="GO" id="GO:0046872">
    <property type="term" value="F:metal ion binding"/>
    <property type="evidence" value="ECO:0007669"/>
    <property type="project" value="UniProtKB-KW"/>
</dbReference>
<feature type="binding site" evidence="9">
    <location>
        <position position="92"/>
    </location>
    <ligand>
        <name>Mg(2+)</name>
        <dbReference type="ChEBI" id="CHEBI:18420"/>
        <label>1</label>
        <note>catalytic</note>
    </ligand>
</feature>
<dbReference type="GO" id="GO:0008934">
    <property type="term" value="F:inositol monophosphate 1-phosphatase activity"/>
    <property type="evidence" value="ECO:0007669"/>
    <property type="project" value="InterPro"/>
</dbReference>